<dbReference type="InterPro" id="IPR029016">
    <property type="entry name" value="GAF-like_dom_sf"/>
</dbReference>
<dbReference type="InterPro" id="IPR052163">
    <property type="entry name" value="DGC-Regulatory_Protein"/>
</dbReference>
<dbReference type="SUPFAM" id="SSF55781">
    <property type="entry name" value="GAF domain-like"/>
    <property type="match status" value="1"/>
</dbReference>
<evidence type="ECO:0000259" key="1">
    <source>
        <dbReference type="PROSITE" id="PS50112"/>
    </source>
</evidence>
<comment type="caution">
    <text evidence="2">The sequence shown here is derived from an EMBL/GenBank/DDBJ whole genome shotgun (WGS) entry which is preliminary data.</text>
</comment>
<dbReference type="NCBIfam" id="TIGR00229">
    <property type="entry name" value="sensory_box"/>
    <property type="match status" value="1"/>
</dbReference>
<dbReference type="InterPro" id="IPR000014">
    <property type="entry name" value="PAS"/>
</dbReference>
<dbReference type="EMBL" id="LAJX01000140">
    <property type="protein sequence ID" value="KJV06030.1"/>
    <property type="molecule type" value="Genomic_DNA"/>
</dbReference>
<sequence length="299" mass="33868">MLNDLLSADMDFCVLSSDEQEKIVRLQQSILESVINGDNYLDVISQVCKLEEQLLPNSVASVMLLDETHTFLNVLVAPSIPAEGIAQLNGLRPGPGAGSCGNVIYCQKAQFVSNTSTDPRWQDLRQLAYNFNLCACWSVPIYSTHKTIIGTFALSSFEHRSPSSFHLRLLDIGAAIISIILERNKSQETMRLFEKVFEGTEEGIMITDANKHILSINHNFTHILGFTLDELHNKTPKEFSSDLHDAAFYQTMWEHINAKGYWRGEIWNRRKNGEIFPEWLSIAAVHDETHQITHYIGIF</sequence>
<dbReference type="PANTHER" id="PTHR46663">
    <property type="entry name" value="DIGUANYLATE CYCLASE DGCT-RELATED"/>
    <property type="match status" value="1"/>
</dbReference>
<gene>
    <name evidence="2" type="ORF">VZ94_13910</name>
</gene>
<dbReference type="Gene3D" id="3.30.450.20">
    <property type="entry name" value="PAS domain"/>
    <property type="match status" value="1"/>
</dbReference>
<organism evidence="2 3">
    <name type="scientific">Methylocucumis oryzae</name>
    <dbReference type="NCBI Taxonomy" id="1632867"/>
    <lineage>
        <taxon>Bacteria</taxon>
        <taxon>Pseudomonadati</taxon>
        <taxon>Pseudomonadota</taxon>
        <taxon>Gammaproteobacteria</taxon>
        <taxon>Methylococcales</taxon>
        <taxon>Methylococcaceae</taxon>
        <taxon>Methylocucumis</taxon>
    </lineage>
</organism>
<accession>A0A0F3IGV3</accession>
<reference evidence="2 3" key="2">
    <citation type="journal article" date="2016" name="Microb. Ecol.">
        <title>Genome Characteristics of a Novel Type I Methanotroph (Sn10-6) Isolated from a Flooded Indian Rice Field.</title>
        <authorList>
            <person name="Rahalkar M.C."/>
            <person name="Pandit P.S."/>
            <person name="Dhakephalkar P.K."/>
            <person name="Pore S."/>
            <person name="Arora P."/>
            <person name="Kapse N."/>
        </authorList>
    </citation>
    <scope>NUCLEOTIDE SEQUENCE [LARGE SCALE GENOMIC DNA]</scope>
    <source>
        <strain evidence="2 3">Sn10-6</strain>
    </source>
</reference>
<name>A0A0F3IGV3_9GAMM</name>
<keyword evidence="3" id="KW-1185">Reference proteome</keyword>
<dbReference type="PANTHER" id="PTHR46663:SF3">
    <property type="entry name" value="SLL0267 PROTEIN"/>
    <property type="match status" value="1"/>
</dbReference>
<reference evidence="3" key="1">
    <citation type="submission" date="2015-03" db="EMBL/GenBank/DDBJ databases">
        <title>Draft genome sequence of a novel methanotroph (Sn10-6) isolated from flooded ricefield rhizosphere in India.</title>
        <authorList>
            <person name="Pandit P.S."/>
            <person name="Pore S.D."/>
            <person name="Arora P."/>
            <person name="Kapse N.G."/>
            <person name="Dhakephalkar P.K."/>
            <person name="Rahalkar M.C."/>
        </authorList>
    </citation>
    <scope>NUCLEOTIDE SEQUENCE [LARGE SCALE GENOMIC DNA]</scope>
    <source>
        <strain evidence="3">Sn10-6</strain>
    </source>
</reference>
<evidence type="ECO:0000313" key="3">
    <source>
        <dbReference type="Proteomes" id="UP000033684"/>
    </source>
</evidence>
<dbReference type="PATRIC" id="fig|1632867.3.peg.1147"/>
<dbReference type="SMART" id="SM00091">
    <property type="entry name" value="PAS"/>
    <property type="match status" value="1"/>
</dbReference>
<dbReference type="Gene3D" id="3.30.450.40">
    <property type="match status" value="1"/>
</dbReference>
<dbReference type="PROSITE" id="PS50112">
    <property type="entry name" value="PAS"/>
    <property type="match status" value="1"/>
</dbReference>
<protein>
    <recommendedName>
        <fullName evidence="1">PAS domain-containing protein</fullName>
    </recommendedName>
</protein>
<dbReference type="InterPro" id="IPR003018">
    <property type="entry name" value="GAF"/>
</dbReference>
<dbReference type="Pfam" id="PF13185">
    <property type="entry name" value="GAF_2"/>
    <property type="match status" value="1"/>
</dbReference>
<dbReference type="Proteomes" id="UP000033684">
    <property type="component" value="Unassembled WGS sequence"/>
</dbReference>
<feature type="domain" description="PAS" evidence="1">
    <location>
        <begin position="189"/>
        <end position="235"/>
    </location>
</feature>
<dbReference type="Pfam" id="PF13426">
    <property type="entry name" value="PAS_9"/>
    <property type="match status" value="1"/>
</dbReference>
<evidence type="ECO:0000313" key="2">
    <source>
        <dbReference type="EMBL" id="KJV06030.1"/>
    </source>
</evidence>
<dbReference type="AlphaFoldDB" id="A0A0F3IGV3"/>
<dbReference type="SUPFAM" id="SSF55785">
    <property type="entry name" value="PYP-like sensor domain (PAS domain)"/>
    <property type="match status" value="1"/>
</dbReference>
<dbReference type="CDD" id="cd00130">
    <property type="entry name" value="PAS"/>
    <property type="match status" value="1"/>
</dbReference>
<dbReference type="InterPro" id="IPR035965">
    <property type="entry name" value="PAS-like_dom_sf"/>
</dbReference>
<proteinExistence type="predicted"/>
<dbReference type="RefSeq" id="WP_045779691.1">
    <property type="nucleotide sequence ID" value="NZ_LAJX01000140.1"/>
</dbReference>